<accession>A0A381FBL3</accession>
<evidence type="ECO:0000256" key="4">
    <source>
        <dbReference type="ARBA" id="ARBA00022777"/>
    </source>
</evidence>
<organism evidence="7 8">
    <name type="scientific">Chryseobacterium indoltheticum</name>
    <dbReference type="NCBI Taxonomy" id="254"/>
    <lineage>
        <taxon>Bacteria</taxon>
        <taxon>Pseudomonadati</taxon>
        <taxon>Bacteroidota</taxon>
        <taxon>Flavobacteriia</taxon>
        <taxon>Flavobacteriales</taxon>
        <taxon>Weeksellaceae</taxon>
        <taxon>Chryseobacterium group</taxon>
        <taxon>Chryseobacterium</taxon>
    </lineage>
</organism>
<protein>
    <recommendedName>
        <fullName evidence="2">histidine kinase</fullName>
        <ecNumber evidence="2">2.7.13.3</ecNumber>
    </recommendedName>
</protein>
<dbReference type="Pfam" id="PF02518">
    <property type="entry name" value="HATPase_c"/>
    <property type="match status" value="1"/>
</dbReference>
<keyword evidence="4" id="KW-0418">Kinase</keyword>
<gene>
    <name evidence="7" type="primary">vraS_1</name>
    <name evidence="7" type="ORF">NCTC13532_00564</name>
</gene>
<dbReference type="SUPFAM" id="SSF55874">
    <property type="entry name" value="ATPase domain of HSP90 chaperone/DNA topoisomerase II/histidine kinase"/>
    <property type="match status" value="1"/>
</dbReference>
<comment type="catalytic activity">
    <reaction evidence="1">
        <text>ATP + protein L-histidine = ADP + protein N-phospho-L-histidine.</text>
        <dbReference type="EC" id="2.7.13.3"/>
    </reaction>
</comment>
<dbReference type="Proteomes" id="UP000254282">
    <property type="component" value="Unassembled WGS sequence"/>
</dbReference>
<evidence type="ECO:0000256" key="3">
    <source>
        <dbReference type="ARBA" id="ARBA00022679"/>
    </source>
</evidence>
<keyword evidence="5" id="KW-0902">Two-component regulatory system</keyword>
<name>A0A381FBL3_9FLAO</name>
<keyword evidence="3 7" id="KW-0808">Transferase</keyword>
<evidence type="ECO:0000259" key="6">
    <source>
        <dbReference type="Pfam" id="PF02518"/>
    </source>
</evidence>
<reference evidence="7 8" key="1">
    <citation type="submission" date="2018-06" db="EMBL/GenBank/DDBJ databases">
        <authorList>
            <consortium name="Pathogen Informatics"/>
            <person name="Doyle S."/>
        </authorList>
    </citation>
    <scope>NUCLEOTIDE SEQUENCE [LARGE SCALE GENOMIC DNA]</scope>
    <source>
        <strain evidence="7 8">NCTC13532</strain>
    </source>
</reference>
<dbReference type="GO" id="GO:0000160">
    <property type="term" value="P:phosphorelay signal transduction system"/>
    <property type="evidence" value="ECO:0007669"/>
    <property type="project" value="UniProtKB-KW"/>
</dbReference>
<sequence length="122" mass="13906">MKGLKKWNHISISESYDTIAISLSDSYEIYRIVQEITANIIKHGKASHINFRLTNKEKQIIIEVLDDGNAFDFFKKLQEAQGMGLKNITSRISQIKAKIVQIPLSTGNRIKIYYDVKDSDCG</sequence>
<evidence type="ECO:0000256" key="2">
    <source>
        <dbReference type="ARBA" id="ARBA00012438"/>
    </source>
</evidence>
<dbReference type="InterPro" id="IPR050482">
    <property type="entry name" value="Sensor_HK_TwoCompSys"/>
</dbReference>
<dbReference type="EC" id="2.7.13.3" evidence="2"/>
<evidence type="ECO:0000256" key="1">
    <source>
        <dbReference type="ARBA" id="ARBA00000085"/>
    </source>
</evidence>
<evidence type="ECO:0000313" key="7">
    <source>
        <dbReference type="EMBL" id="SUX43959.1"/>
    </source>
</evidence>
<dbReference type="AlphaFoldDB" id="A0A381FBL3"/>
<dbReference type="EMBL" id="UFVR01000004">
    <property type="protein sequence ID" value="SUX43959.1"/>
    <property type="molecule type" value="Genomic_DNA"/>
</dbReference>
<proteinExistence type="predicted"/>
<dbReference type="PANTHER" id="PTHR24421">
    <property type="entry name" value="NITRATE/NITRITE SENSOR PROTEIN NARX-RELATED"/>
    <property type="match status" value="1"/>
</dbReference>
<feature type="domain" description="Histidine kinase/HSP90-like ATPase" evidence="6">
    <location>
        <begin position="25"/>
        <end position="96"/>
    </location>
</feature>
<evidence type="ECO:0000313" key="8">
    <source>
        <dbReference type="Proteomes" id="UP000254282"/>
    </source>
</evidence>
<dbReference type="CDD" id="cd16917">
    <property type="entry name" value="HATPase_UhpB-NarQ-NarX-like"/>
    <property type="match status" value="1"/>
</dbReference>
<dbReference type="Gene3D" id="3.30.565.10">
    <property type="entry name" value="Histidine kinase-like ATPase, C-terminal domain"/>
    <property type="match status" value="1"/>
</dbReference>
<dbReference type="GO" id="GO:0004673">
    <property type="term" value="F:protein histidine kinase activity"/>
    <property type="evidence" value="ECO:0007669"/>
    <property type="project" value="UniProtKB-EC"/>
</dbReference>
<dbReference type="RefSeq" id="WP_115619133.1">
    <property type="nucleotide sequence ID" value="NZ_UFVR01000004.1"/>
</dbReference>
<evidence type="ECO:0000256" key="5">
    <source>
        <dbReference type="ARBA" id="ARBA00023012"/>
    </source>
</evidence>
<dbReference type="PANTHER" id="PTHR24421:SF10">
    <property type="entry name" value="NITRATE_NITRITE SENSOR PROTEIN NARQ"/>
    <property type="match status" value="1"/>
</dbReference>
<dbReference type="InterPro" id="IPR003594">
    <property type="entry name" value="HATPase_dom"/>
</dbReference>
<dbReference type="InterPro" id="IPR036890">
    <property type="entry name" value="HATPase_C_sf"/>
</dbReference>